<keyword evidence="3" id="KW-1185">Reference proteome</keyword>
<evidence type="ECO:0000259" key="1">
    <source>
        <dbReference type="PROSITE" id="PS50011"/>
    </source>
</evidence>
<dbReference type="EMBL" id="JBHTCH010000006">
    <property type="protein sequence ID" value="MFC7360248.1"/>
    <property type="molecule type" value="Genomic_DNA"/>
</dbReference>
<accession>A0ABW2N2B4</accession>
<comment type="caution">
    <text evidence="2">The sequence shown here is derived from an EMBL/GenBank/DDBJ whole genome shotgun (WGS) entry which is preliminary data.</text>
</comment>
<evidence type="ECO:0000313" key="2">
    <source>
        <dbReference type="EMBL" id="MFC7360248.1"/>
    </source>
</evidence>
<dbReference type="SUPFAM" id="SSF56112">
    <property type="entry name" value="Protein kinase-like (PK-like)"/>
    <property type="match status" value="1"/>
</dbReference>
<feature type="domain" description="Protein kinase" evidence="1">
    <location>
        <begin position="33"/>
        <end position="320"/>
    </location>
</feature>
<gene>
    <name evidence="2" type="ORF">ACFQO6_08175</name>
</gene>
<dbReference type="Proteomes" id="UP001596524">
    <property type="component" value="Unassembled WGS sequence"/>
</dbReference>
<dbReference type="Gene3D" id="3.30.200.20">
    <property type="entry name" value="Phosphorylase Kinase, domain 1"/>
    <property type="match status" value="1"/>
</dbReference>
<protein>
    <submittedName>
        <fullName evidence="2">Aminoglycoside phosphotransferase family protein</fullName>
    </submittedName>
</protein>
<organism evidence="2 3">
    <name type="scientific">Nocardioides astragali</name>
    <dbReference type="NCBI Taxonomy" id="1776736"/>
    <lineage>
        <taxon>Bacteria</taxon>
        <taxon>Bacillati</taxon>
        <taxon>Actinomycetota</taxon>
        <taxon>Actinomycetes</taxon>
        <taxon>Propionibacteriales</taxon>
        <taxon>Nocardioidaceae</taxon>
        <taxon>Nocardioides</taxon>
    </lineage>
</organism>
<dbReference type="InterPro" id="IPR011009">
    <property type="entry name" value="Kinase-like_dom_sf"/>
</dbReference>
<dbReference type="RefSeq" id="WP_255891897.1">
    <property type="nucleotide sequence ID" value="NZ_JAFMZM010000005.1"/>
</dbReference>
<sequence>MTAPRAVGVRLPYDGVPPPVRAWVERTLGSPVVDVAEQVGGMSPGCATRLTCADGTKAFVKAVGAALNPDTPALFRREIGVLEHLGEHELWARLLASYDDGDWVALLIEDVEERHPDFTDDAELGAVLEGTDRLSEVLQQRDVPADVPLVDLRSVFRTWADSLSTLADAPAEAPVPEWLRDDPHGWAETLREHAGRPMCHVAHWDIRVDNLLRRPGGQIVFVDWGAAARGPAWADPLLARLERMDEPWFDESIASSPALTAAGDDVVTAFLAGIGAHLAVRSVTAVDVNLPTLNDFRIRQSRRMLDAVSRRTGRPPTAGA</sequence>
<proteinExistence type="predicted"/>
<name>A0ABW2N2B4_9ACTN</name>
<evidence type="ECO:0000313" key="3">
    <source>
        <dbReference type="Proteomes" id="UP001596524"/>
    </source>
</evidence>
<reference evidence="3" key="1">
    <citation type="journal article" date="2019" name="Int. J. Syst. Evol. Microbiol.">
        <title>The Global Catalogue of Microorganisms (GCM) 10K type strain sequencing project: providing services to taxonomists for standard genome sequencing and annotation.</title>
        <authorList>
            <consortium name="The Broad Institute Genomics Platform"/>
            <consortium name="The Broad Institute Genome Sequencing Center for Infectious Disease"/>
            <person name="Wu L."/>
            <person name="Ma J."/>
        </authorList>
    </citation>
    <scope>NUCLEOTIDE SEQUENCE [LARGE SCALE GENOMIC DNA]</scope>
    <source>
        <strain evidence="3">FCH27</strain>
    </source>
</reference>
<dbReference type="InterPro" id="IPR000719">
    <property type="entry name" value="Prot_kinase_dom"/>
</dbReference>
<dbReference type="PROSITE" id="PS50011">
    <property type="entry name" value="PROTEIN_KINASE_DOM"/>
    <property type="match status" value="1"/>
</dbReference>